<accession>A0A159Z1K3</accession>
<protein>
    <submittedName>
        <fullName evidence="2">RNA polymerase sigma-54 factor</fullName>
    </submittedName>
</protein>
<dbReference type="Proteomes" id="UP000076128">
    <property type="component" value="Chromosome"/>
</dbReference>
<dbReference type="GO" id="GO:0003677">
    <property type="term" value="F:DNA binding"/>
    <property type="evidence" value="ECO:0007669"/>
    <property type="project" value="InterPro"/>
</dbReference>
<evidence type="ECO:0000313" key="2">
    <source>
        <dbReference type="EMBL" id="AMY68817.1"/>
    </source>
</evidence>
<evidence type="ECO:0000313" key="3">
    <source>
        <dbReference type="Proteomes" id="UP000076128"/>
    </source>
</evidence>
<proteinExistence type="predicted"/>
<reference evidence="2 3" key="1">
    <citation type="submission" date="2015-09" db="EMBL/GenBank/DDBJ databases">
        <title>Complete genome sequence of Defluviimonas alba cai42t isolated from an oilfield in Xinjiang.</title>
        <authorList>
            <person name="Geng S."/>
            <person name="Pan X."/>
            <person name="Wu X."/>
        </authorList>
    </citation>
    <scope>NUCLEOTIDE SEQUENCE [LARGE SCALE GENOMIC DNA]</scope>
    <source>
        <strain evidence="3">cai42</strain>
    </source>
</reference>
<dbReference type="AlphaFoldDB" id="A0A159Z1K3"/>
<dbReference type="InterPro" id="IPR007046">
    <property type="entry name" value="RNA_pol_sigma_54_core-bd"/>
</dbReference>
<dbReference type="GO" id="GO:0016987">
    <property type="term" value="F:sigma factor activity"/>
    <property type="evidence" value="ECO:0007669"/>
    <property type="project" value="InterPro"/>
</dbReference>
<keyword evidence="3" id="KW-1185">Reference proteome</keyword>
<feature type="domain" description="RNA polymerase sigma factor 54 core-binding" evidence="1">
    <location>
        <begin position="68"/>
        <end position="136"/>
    </location>
</feature>
<dbReference type="STRING" id="1335048.AKL17_1564"/>
<dbReference type="KEGG" id="daa:AKL17_1564"/>
<dbReference type="GO" id="GO:0006352">
    <property type="term" value="P:DNA-templated transcription initiation"/>
    <property type="evidence" value="ECO:0007669"/>
    <property type="project" value="InterPro"/>
</dbReference>
<dbReference type="EMBL" id="CP012661">
    <property type="protein sequence ID" value="AMY68817.1"/>
    <property type="molecule type" value="Genomic_DNA"/>
</dbReference>
<dbReference type="Pfam" id="PF00309">
    <property type="entry name" value="Sigma54_AID"/>
    <property type="match status" value="1"/>
</dbReference>
<evidence type="ECO:0000259" key="1">
    <source>
        <dbReference type="Pfam" id="PF04963"/>
    </source>
</evidence>
<organism evidence="2 3">
    <name type="scientific">Frigidibacter mobilis</name>
    <dbReference type="NCBI Taxonomy" id="1335048"/>
    <lineage>
        <taxon>Bacteria</taxon>
        <taxon>Pseudomonadati</taxon>
        <taxon>Pseudomonadota</taxon>
        <taxon>Alphaproteobacteria</taxon>
        <taxon>Rhodobacterales</taxon>
        <taxon>Paracoccaceae</taxon>
        <taxon>Frigidibacter</taxon>
    </lineage>
</organism>
<name>A0A159Z1K3_9RHOB</name>
<sequence>MEMMQTLSHRQTLQMGGQMLHSLSILGMSSQDLAEHLAEAARSNPFVSYRPPPAFAPRAGVDFDAVAAVAAHRPSLMAHVADQIDLAFSTAADRLLALHFAEALEPTGWLGQPVEAIALAAGASLPRALSVLGCCRGSSPRGFLPATWPNACCCRRARPIS</sequence>
<dbReference type="OrthoDB" id="9814402at2"/>
<dbReference type="GO" id="GO:0001216">
    <property type="term" value="F:DNA-binding transcription activator activity"/>
    <property type="evidence" value="ECO:0007669"/>
    <property type="project" value="InterPro"/>
</dbReference>
<dbReference type="Pfam" id="PF04963">
    <property type="entry name" value="Sigma54_CBD"/>
    <property type="match status" value="1"/>
</dbReference>
<gene>
    <name evidence="2" type="ORF">AKL17_1564</name>
</gene>
<dbReference type="InterPro" id="IPR000394">
    <property type="entry name" value="RNA_pol_sigma_54"/>
</dbReference>